<keyword evidence="1" id="KW-0812">Transmembrane</keyword>
<keyword evidence="1" id="KW-0472">Membrane</keyword>
<gene>
    <name evidence="2" type="ORF">BV163_01704</name>
    <name evidence="3" type="ORF">NCTC11872_02149</name>
</gene>
<feature type="transmembrane region" description="Helical" evidence="1">
    <location>
        <begin position="61"/>
        <end position="82"/>
    </location>
</feature>
<name>A0A2S9RZD8_HAEIF</name>
<dbReference type="EMBL" id="UASK01000007">
    <property type="protein sequence ID" value="SPX42512.1"/>
    <property type="molecule type" value="Genomic_DNA"/>
</dbReference>
<evidence type="ECO:0000313" key="3">
    <source>
        <dbReference type="EMBL" id="SPX42512.1"/>
    </source>
</evidence>
<evidence type="ECO:0000313" key="4">
    <source>
        <dbReference type="Proteomes" id="UP000249936"/>
    </source>
</evidence>
<dbReference type="EMBL" id="MZHU01000081">
    <property type="protein sequence ID" value="PRK63435.1"/>
    <property type="molecule type" value="Genomic_DNA"/>
</dbReference>
<protein>
    <submittedName>
        <fullName evidence="2">Uncharacterized protein</fullName>
    </submittedName>
</protein>
<proteinExistence type="predicted"/>
<dbReference type="RefSeq" id="WP_005649916.1">
    <property type="nucleotide sequence ID" value="NZ_AP018781.1"/>
</dbReference>
<evidence type="ECO:0000313" key="2">
    <source>
        <dbReference type="EMBL" id="PRK63435.1"/>
    </source>
</evidence>
<accession>A0A2S9RZD8</accession>
<dbReference type="Proteomes" id="UP000249936">
    <property type="component" value="Unassembled WGS sequence"/>
</dbReference>
<reference evidence="2" key="1">
    <citation type="submission" date="2017-02" db="EMBL/GenBank/DDBJ databases">
        <title>Haemophilus influenzae in COPD genome sequencing project.</title>
        <authorList>
            <person name="Murphy T.F."/>
            <person name="Kong Y."/>
            <person name="Nadendla S."/>
            <person name="Tettelin H."/>
            <person name="Pettigrew M."/>
        </authorList>
    </citation>
    <scope>NUCLEOTIDE SEQUENCE [LARGE SCALE GENOMIC DNA]</scope>
    <source>
        <strain evidence="2">84P15H4</strain>
    </source>
</reference>
<feature type="transmembrane region" description="Helical" evidence="1">
    <location>
        <begin position="140"/>
        <end position="161"/>
    </location>
</feature>
<evidence type="ECO:0000256" key="1">
    <source>
        <dbReference type="SAM" id="Phobius"/>
    </source>
</evidence>
<reference evidence="3 4" key="2">
    <citation type="submission" date="2018-06" db="EMBL/GenBank/DDBJ databases">
        <authorList>
            <consortium name="Pathogen Informatics"/>
            <person name="Doyle S."/>
        </authorList>
    </citation>
    <scope>NUCLEOTIDE SEQUENCE [LARGE SCALE GENOMIC DNA]</scope>
    <source>
        <strain evidence="3 4">NCTC11872</strain>
    </source>
</reference>
<keyword evidence="1" id="KW-1133">Transmembrane helix</keyword>
<sequence>MNNNQGFENIKTQMSEFISLKKEIGRIEFIIYSTISISLFFLPWSQSYLLHHLFDGDVNSVIGWGLMIIMIASAICFIIFSMQRLNSLKLNRNIAYIFLFTTLLLMLINIINPALAYSGVFNHEFWNGIYRFVRNMTDYSFIPATILSFISTILILLLSVLKGINK</sequence>
<feature type="transmembrane region" description="Helical" evidence="1">
    <location>
        <begin position="29"/>
        <end position="49"/>
    </location>
</feature>
<organism evidence="2">
    <name type="scientific">Haemophilus influenzae</name>
    <dbReference type="NCBI Taxonomy" id="727"/>
    <lineage>
        <taxon>Bacteria</taxon>
        <taxon>Pseudomonadati</taxon>
        <taxon>Pseudomonadota</taxon>
        <taxon>Gammaproteobacteria</taxon>
        <taxon>Pasteurellales</taxon>
        <taxon>Pasteurellaceae</taxon>
        <taxon>Haemophilus</taxon>
    </lineage>
</organism>
<dbReference type="AlphaFoldDB" id="A0A2S9RZD8"/>
<feature type="transmembrane region" description="Helical" evidence="1">
    <location>
        <begin position="94"/>
        <end position="120"/>
    </location>
</feature>